<dbReference type="EMBL" id="RSEC01000032">
    <property type="protein sequence ID" value="RSD21978.1"/>
    <property type="molecule type" value="Genomic_DNA"/>
</dbReference>
<evidence type="ECO:0000256" key="1">
    <source>
        <dbReference type="SAM" id="MobiDB-lite"/>
    </source>
</evidence>
<dbReference type="Proteomes" id="UP000267081">
    <property type="component" value="Unassembled WGS sequence"/>
</dbReference>
<name>A0A427TG15_9PSEU</name>
<organism evidence="2 3">
    <name type="scientific">Amycolatopsis eburnea</name>
    <dbReference type="NCBI Taxonomy" id="2267691"/>
    <lineage>
        <taxon>Bacteria</taxon>
        <taxon>Bacillati</taxon>
        <taxon>Actinomycetota</taxon>
        <taxon>Actinomycetes</taxon>
        <taxon>Pseudonocardiales</taxon>
        <taxon>Pseudonocardiaceae</taxon>
        <taxon>Amycolatopsis</taxon>
    </lineage>
</organism>
<dbReference type="RefSeq" id="WP_125307228.1">
    <property type="nucleotide sequence ID" value="NZ_RSEC01000032.1"/>
</dbReference>
<feature type="compositionally biased region" description="Basic and acidic residues" evidence="1">
    <location>
        <begin position="192"/>
        <end position="204"/>
    </location>
</feature>
<keyword evidence="3" id="KW-1185">Reference proteome</keyword>
<accession>A0A427TG15</accession>
<reference evidence="2 3" key="1">
    <citation type="submission" date="2018-12" db="EMBL/GenBank/DDBJ databases">
        <title>Amycolatopsis eburnea sp. nov. actinomycete associate with arbuscular mycorrhiza fungal spore.</title>
        <authorList>
            <person name="Lumyong S."/>
            <person name="Chaiya L."/>
        </authorList>
    </citation>
    <scope>NUCLEOTIDE SEQUENCE [LARGE SCALE GENOMIC DNA]</scope>
    <source>
        <strain evidence="2 3">GLM-1</strain>
    </source>
</reference>
<feature type="region of interest" description="Disordered" evidence="1">
    <location>
        <begin position="121"/>
        <end position="253"/>
    </location>
</feature>
<comment type="caution">
    <text evidence="2">The sequence shown here is derived from an EMBL/GenBank/DDBJ whole genome shotgun (WGS) entry which is preliminary data.</text>
</comment>
<protein>
    <recommendedName>
        <fullName evidence="4">Helix-turn-helix domain-containing protein</fullName>
    </recommendedName>
</protein>
<dbReference type="OrthoDB" id="4555172at2"/>
<feature type="compositionally biased region" description="Polar residues" evidence="1">
    <location>
        <begin position="141"/>
        <end position="156"/>
    </location>
</feature>
<sequence length="253" mass="27002">MTAVLSDNDGAPTPVGRFEWERILRRIAMPDALARLAFTLATYADADGSRVRPGVDQLAADTDKAPRSVKRLLAELRDGYGLIAQISRGGGRNGKGRAAEYRLVFPADLLERVELSPLPTVSGATHVAPETEPSLVDTPDSGATQVSPQPADSGDTQMAPENDFQGPDPATSDGLRGQIRSLTGQPCMAHYHPRDQPPQDDHPLGHHPTQPPNARASPTPAKCPHGLPNHKRNDGKPSCFACRRGLPSGKEPA</sequence>
<dbReference type="AlphaFoldDB" id="A0A427TG15"/>
<evidence type="ECO:0008006" key="4">
    <source>
        <dbReference type="Google" id="ProtNLM"/>
    </source>
</evidence>
<proteinExistence type="predicted"/>
<evidence type="ECO:0000313" key="3">
    <source>
        <dbReference type="Proteomes" id="UP000267081"/>
    </source>
</evidence>
<gene>
    <name evidence="2" type="ORF">EIY87_09175</name>
</gene>
<evidence type="ECO:0000313" key="2">
    <source>
        <dbReference type="EMBL" id="RSD21978.1"/>
    </source>
</evidence>